<sequence length="216" mass="23292">MLLKDEREAIVEYSRRLRPDGLVVGTSGNLSVRAGELVAVTPSGLDYDDLTPELVCVSDLEGKVVDGDLEPTSEMPMHLAVYRTTGHNAVVHTHSTAATVVSTLVDVLPSVHYLTALFGGPIRVAPYATFGTPELADNMLAALEERTGCILGNHGTVTVGGSLDKAYTLNIYLEWLCEVWLRADAAGNPRLISDEELEVVRRKISTYGQSAPRAES</sequence>
<dbReference type="InterPro" id="IPR036409">
    <property type="entry name" value="Aldolase_II/adducin_N_sf"/>
</dbReference>
<proteinExistence type="predicted"/>
<reference evidence="4 5" key="1">
    <citation type="journal article" date="2009" name="Stand. Genomic Sci.">
        <title>Complete genome sequence of Stackebrandtia nassauensis type strain (LLR-40K-21).</title>
        <authorList>
            <person name="Munk C."/>
            <person name="Lapidus A."/>
            <person name="Copeland A."/>
            <person name="Jando M."/>
            <person name="Mayilraj S."/>
            <person name="Glavina Del Rio T."/>
            <person name="Nolan M."/>
            <person name="Chen F."/>
            <person name="Lucas S."/>
            <person name="Tice H."/>
            <person name="Cheng J.F."/>
            <person name="Han C."/>
            <person name="Detter J.C."/>
            <person name="Bruce D."/>
            <person name="Goodwin L."/>
            <person name="Chain P."/>
            <person name="Pitluck S."/>
            <person name="Goker M."/>
            <person name="Ovchinikova G."/>
            <person name="Pati A."/>
            <person name="Ivanova N."/>
            <person name="Mavromatis K."/>
            <person name="Chen A."/>
            <person name="Palaniappan K."/>
            <person name="Land M."/>
            <person name="Hauser L."/>
            <person name="Chang Y.J."/>
            <person name="Jeffries C.D."/>
            <person name="Bristow J."/>
            <person name="Eisen J.A."/>
            <person name="Markowitz V."/>
            <person name="Hugenholtz P."/>
            <person name="Kyrpides N.C."/>
            <person name="Klenk H.P."/>
        </authorList>
    </citation>
    <scope>NUCLEOTIDE SEQUENCE [LARGE SCALE GENOMIC DNA]</scope>
    <source>
        <strain evidence="5">DSM 44728 / CIP 108903 / NRRL B-16338 / NBRC 102104 / LLR-40K-21</strain>
    </source>
</reference>
<evidence type="ECO:0000313" key="5">
    <source>
        <dbReference type="Proteomes" id="UP000000844"/>
    </source>
</evidence>
<evidence type="ECO:0000313" key="4">
    <source>
        <dbReference type="EMBL" id="ADD43718.1"/>
    </source>
</evidence>
<dbReference type="RefSeq" id="WP_013019289.1">
    <property type="nucleotide sequence ID" value="NC_013947.1"/>
</dbReference>
<evidence type="ECO:0000256" key="1">
    <source>
        <dbReference type="ARBA" id="ARBA00022723"/>
    </source>
</evidence>
<dbReference type="Pfam" id="PF00596">
    <property type="entry name" value="Aldolase_II"/>
    <property type="match status" value="1"/>
</dbReference>
<dbReference type="GO" id="GO:0016832">
    <property type="term" value="F:aldehyde-lyase activity"/>
    <property type="evidence" value="ECO:0007669"/>
    <property type="project" value="TreeGrafter"/>
</dbReference>
<dbReference type="KEGG" id="sna:Snas_4066"/>
<accession>D3Q0W8</accession>
<evidence type="ECO:0000259" key="3">
    <source>
        <dbReference type="SMART" id="SM01007"/>
    </source>
</evidence>
<dbReference type="GO" id="GO:0005829">
    <property type="term" value="C:cytosol"/>
    <property type="evidence" value="ECO:0007669"/>
    <property type="project" value="TreeGrafter"/>
</dbReference>
<protein>
    <submittedName>
        <fullName evidence="4">Class II aldolase/adducin family protein</fullName>
    </submittedName>
</protein>
<dbReference type="InterPro" id="IPR001303">
    <property type="entry name" value="Aldolase_II/adducin_N"/>
</dbReference>
<dbReference type="AlphaFoldDB" id="D3Q0W8"/>
<dbReference type="eggNOG" id="COG0235">
    <property type="taxonomic scope" value="Bacteria"/>
</dbReference>
<organism evidence="4 5">
    <name type="scientific">Stackebrandtia nassauensis (strain DSM 44728 / CIP 108903 / NRRL B-16338 / NBRC 102104 / LLR-40K-21)</name>
    <dbReference type="NCBI Taxonomy" id="446470"/>
    <lineage>
        <taxon>Bacteria</taxon>
        <taxon>Bacillati</taxon>
        <taxon>Actinomycetota</taxon>
        <taxon>Actinomycetes</taxon>
        <taxon>Glycomycetales</taxon>
        <taxon>Glycomycetaceae</taxon>
        <taxon>Stackebrandtia</taxon>
    </lineage>
</organism>
<dbReference type="SMART" id="SM01007">
    <property type="entry name" value="Aldolase_II"/>
    <property type="match status" value="1"/>
</dbReference>
<dbReference type="OrthoDB" id="9786287at2"/>
<dbReference type="InterPro" id="IPR050197">
    <property type="entry name" value="Aldolase_class_II_sugar_metab"/>
</dbReference>
<dbReference type="STRING" id="446470.Snas_4066"/>
<keyword evidence="1" id="KW-0479">Metal-binding</keyword>
<gene>
    <name evidence="4" type="ordered locus">Snas_4066</name>
</gene>
<dbReference type="GO" id="GO:0046872">
    <property type="term" value="F:metal ion binding"/>
    <property type="evidence" value="ECO:0007669"/>
    <property type="project" value="UniProtKB-KW"/>
</dbReference>
<keyword evidence="5" id="KW-1185">Reference proteome</keyword>
<dbReference type="Proteomes" id="UP000000844">
    <property type="component" value="Chromosome"/>
</dbReference>
<dbReference type="EMBL" id="CP001778">
    <property type="protein sequence ID" value="ADD43718.1"/>
    <property type="molecule type" value="Genomic_DNA"/>
</dbReference>
<dbReference type="SUPFAM" id="SSF53639">
    <property type="entry name" value="AraD/HMP-PK domain-like"/>
    <property type="match status" value="1"/>
</dbReference>
<keyword evidence="2" id="KW-0456">Lyase</keyword>
<dbReference type="PANTHER" id="PTHR22789">
    <property type="entry name" value="FUCULOSE PHOSPHATE ALDOLASE"/>
    <property type="match status" value="1"/>
</dbReference>
<dbReference type="HOGENOM" id="CLU_006033_3_0_11"/>
<name>D3Q0W8_STANL</name>
<evidence type="ECO:0000256" key="2">
    <source>
        <dbReference type="ARBA" id="ARBA00023239"/>
    </source>
</evidence>
<dbReference type="PANTHER" id="PTHR22789:SF0">
    <property type="entry name" value="3-OXO-TETRONATE 4-PHOSPHATE DECARBOXYLASE-RELATED"/>
    <property type="match status" value="1"/>
</dbReference>
<feature type="domain" description="Class II aldolase/adducin N-terminal" evidence="3">
    <location>
        <begin position="8"/>
        <end position="181"/>
    </location>
</feature>
<dbReference type="GO" id="GO:0019323">
    <property type="term" value="P:pentose catabolic process"/>
    <property type="evidence" value="ECO:0007669"/>
    <property type="project" value="TreeGrafter"/>
</dbReference>
<dbReference type="Gene3D" id="3.40.225.10">
    <property type="entry name" value="Class II aldolase/adducin N-terminal domain"/>
    <property type="match status" value="1"/>
</dbReference>